<evidence type="ECO:0000313" key="2">
    <source>
        <dbReference type="Proteomes" id="UP000807469"/>
    </source>
</evidence>
<comment type="caution">
    <text evidence="1">The sequence shown here is derived from an EMBL/GenBank/DDBJ whole genome shotgun (WGS) entry which is preliminary data.</text>
</comment>
<keyword evidence="2" id="KW-1185">Reference proteome</keyword>
<dbReference type="PANTHER" id="PTHR33266:SF1">
    <property type="entry name" value="F-BOX DOMAIN-CONTAINING PROTEIN"/>
    <property type="match status" value="1"/>
</dbReference>
<name>A0A9P5YL95_9AGAR</name>
<dbReference type="PANTHER" id="PTHR33266">
    <property type="entry name" value="CHROMOSOME 15, WHOLE GENOME SHOTGUN SEQUENCE"/>
    <property type="match status" value="1"/>
</dbReference>
<dbReference type="AlphaFoldDB" id="A0A9P5YL95"/>
<dbReference type="OrthoDB" id="107110at2759"/>
<evidence type="ECO:0000313" key="1">
    <source>
        <dbReference type="EMBL" id="KAF9470654.1"/>
    </source>
</evidence>
<gene>
    <name evidence="1" type="ORF">BDN70DRAFT_888887</name>
</gene>
<reference evidence="1" key="1">
    <citation type="submission" date="2020-11" db="EMBL/GenBank/DDBJ databases">
        <authorList>
            <consortium name="DOE Joint Genome Institute"/>
            <person name="Ahrendt S."/>
            <person name="Riley R."/>
            <person name="Andreopoulos W."/>
            <person name="Labutti K."/>
            <person name="Pangilinan J."/>
            <person name="Ruiz-Duenas F.J."/>
            <person name="Barrasa J.M."/>
            <person name="Sanchez-Garcia M."/>
            <person name="Camarero S."/>
            <person name="Miyauchi S."/>
            <person name="Serrano A."/>
            <person name="Linde D."/>
            <person name="Babiker R."/>
            <person name="Drula E."/>
            <person name="Ayuso-Fernandez I."/>
            <person name="Pacheco R."/>
            <person name="Padilla G."/>
            <person name="Ferreira P."/>
            <person name="Barriuso J."/>
            <person name="Kellner H."/>
            <person name="Castanera R."/>
            <person name="Alfaro M."/>
            <person name="Ramirez L."/>
            <person name="Pisabarro A.G."/>
            <person name="Kuo A."/>
            <person name="Tritt A."/>
            <person name="Lipzen A."/>
            <person name="He G."/>
            <person name="Yan M."/>
            <person name="Ng V."/>
            <person name="Cullen D."/>
            <person name="Martin F."/>
            <person name="Rosso M.-N."/>
            <person name="Henrissat B."/>
            <person name="Hibbett D."/>
            <person name="Martinez A.T."/>
            <person name="Grigoriev I.V."/>
        </authorList>
    </citation>
    <scope>NUCLEOTIDE SEQUENCE</scope>
    <source>
        <strain evidence="1">CIRM-BRFM 674</strain>
    </source>
</reference>
<proteinExistence type="predicted"/>
<dbReference type="EMBL" id="MU155891">
    <property type="protein sequence ID" value="KAF9470654.1"/>
    <property type="molecule type" value="Genomic_DNA"/>
</dbReference>
<organism evidence="1 2">
    <name type="scientific">Pholiota conissans</name>
    <dbReference type="NCBI Taxonomy" id="109636"/>
    <lineage>
        <taxon>Eukaryota</taxon>
        <taxon>Fungi</taxon>
        <taxon>Dikarya</taxon>
        <taxon>Basidiomycota</taxon>
        <taxon>Agaricomycotina</taxon>
        <taxon>Agaricomycetes</taxon>
        <taxon>Agaricomycetidae</taxon>
        <taxon>Agaricales</taxon>
        <taxon>Agaricineae</taxon>
        <taxon>Strophariaceae</taxon>
        <taxon>Pholiota</taxon>
    </lineage>
</organism>
<sequence length="375" mass="42072">MDLTKHQKLACLSQRLPIEFNSTNYVDQEKELQQVEGHVRVCLKANAGFDKLVTVSPSEPILSEAAYFIMSSSKIDIPATLFNTLDGFSVHKGDQGELLGMLLLVIARDKAVGPPMWFSPQKRWCSVPDFLSNLFHQPEKVLAAKGQFVGCAPQESYQLDEELQSTFADSKIYCSHFVKVHQRGCVNASYLMILLARGAGILCANNHPGIDIVIPVLFKGTRLAVDNIGAMSIQIKNDPKYGHKPDLALFKQMDPYQTGIFTEECDIPIIRIVFALAAAIPSLEIVHVPESSSGKNYKTYDIWAAGLSPEIFTPITRQNKDTWDALLDASYSWRDTYKDASCEELELRKMENPGAALEDVYWNNWWDKSAMFKLQ</sequence>
<accession>A0A9P5YL95</accession>
<dbReference type="Proteomes" id="UP000807469">
    <property type="component" value="Unassembled WGS sequence"/>
</dbReference>
<protein>
    <submittedName>
        <fullName evidence="1">Uncharacterized protein</fullName>
    </submittedName>
</protein>